<dbReference type="RefSeq" id="WP_002945684.1">
    <property type="nucleotide sequence ID" value="NZ_CP012543.1"/>
</dbReference>
<dbReference type="Pfam" id="PF14827">
    <property type="entry name" value="dCache_3"/>
    <property type="match status" value="1"/>
</dbReference>
<dbReference type="KEGG" id="crx:CRECT_0716"/>
<evidence type="ECO:0000313" key="3">
    <source>
        <dbReference type="Proteomes" id="UP000502377"/>
    </source>
</evidence>
<dbReference type="Proteomes" id="UP000502377">
    <property type="component" value="Chromosome"/>
</dbReference>
<dbReference type="InterPro" id="IPR029150">
    <property type="entry name" value="dCache_3"/>
</dbReference>
<evidence type="ECO:0000313" key="2">
    <source>
        <dbReference type="EMBL" id="QCD46401.1"/>
    </source>
</evidence>
<dbReference type="InterPro" id="IPR029151">
    <property type="entry name" value="Sensor-like_sf"/>
</dbReference>
<feature type="domain" description="Double Cache" evidence="1">
    <location>
        <begin position="37"/>
        <end position="267"/>
    </location>
</feature>
<evidence type="ECO:0000259" key="1">
    <source>
        <dbReference type="Pfam" id="PF14827"/>
    </source>
</evidence>
<proteinExistence type="predicted"/>
<dbReference type="SUPFAM" id="SSF103190">
    <property type="entry name" value="Sensory domain-like"/>
    <property type="match status" value="1"/>
</dbReference>
<protein>
    <recommendedName>
        <fullName evidence="1">Double Cache domain-containing protein</fullName>
    </recommendedName>
</protein>
<sequence length="285" mass="32299">MNKKILIPLIIVTCVLVGVLAFYRAEYEKQTQSENIKKFLDFQTQILNKNIEEEKLSAMTVAALLAQNEHIKKCMSESNRDKCLQALAGFTRTLSKVPIYKNVKFHLHTPEMKSFARSWIPMRGDDLTSFRYMLAEAKNGVTAGIEVGRGGVFIRSVAPIFNEQKQLGSIEALLDFKHLSDFFSQQGLDLFVLLDVGGDLPYQNSSDEGIIEGFHFVNKDYANLNVLPILKNIEFKSGAFYMTGSHAFTVQPMNDAQGKRIGYFVIYFNSDLKERNLAKLGVWFD</sequence>
<dbReference type="EMBL" id="CP012543">
    <property type="protein sequence ID" value="QCD46401.1"/>
    <property type="molecule type" value="Genomic_DNA"/>
</dbReference>
<name>A0A6G5QL69_CAMRE</name>
<organism evidence="2 3">
    <name type="scientific">Campylobacter rectus</name>
    <name type="common">Wolinella recta</name>
    <dbReference type="NCBI Taxonomy" id="203"/>
    <lineage>
        <taxon>Bacteria</taxon>
        <taxon>Pseudomonadati</taxon>
        <taxon>Campylobacterota</taxon>
        <taxon>Epsilonproteobacteria</taxon>
        <taxon>Campylobacterales</taxon>
        <taxon>Campylobacteraceae</taxon>
        <taxon>Campylobacter</taxon>
    </lineage>
</organism>
<reference evidence="2 3" key="1">
    <citation type="submission" date="2016-07" db="EMBL/GenBank/DDBJ databases">
        <title>Comparative genomics of the Campylobacter concisus group.</title>
        <authorList>
            <person name="Miller W.G."/>
            <person name="Yee E."/>
            <person name="Chapman M.H."/>
            <person name="Huynh S."/>
            <person name="Bono J.L."/>
            <person name="On S.L.W."/>
            <person name="StLeger J."/>
            <person name="Foster G."/>
            <person name="Parker C.T."/>
        </authorList>
    </citation>
    <scope>NUCLEOTIDE SEQUENCE [LARGE SCALE GENOMIC DNA]</scope>
    <source>
        <strain evidence="2 3">ATCC 33238</strain>
    </source>
</reference>
<gene>
    <name evidence="2" type="ORF">CRECT_0716</name>
</gene>
<dbReference type="AlphaFoldDB" id="A0A6G5QL69"/>
<accession>A0A6G5QL69</accession>